<dbReference type="EMBL" id="CAVNYO010000106">
    <property type="protein sequence ID" value="CAK5266085.1"/>
    <property type="molecule type" value="Genomic_DNA"/>
</dbReference>
<gene>
    <name evidence="2" type="ORF">MYCIT1_LOCUS7598</name>
</gene>
<dbReference type="PANTHER" id="PTHR11188">
    <property type="entry name" value="ARRESTIN DOMAIN CONTAINING PROTEIN"/>
    <property type="match status" value="1"/>
</dbReference>
<dbReference type="Gene3D" id="2.60.40.640">
    <property type="match status" value="1"/>
</dbReference>
<proteinExistence type="predicted"/>
<dbReference type="GO" id="GO:0005737">
    <property type="term" value="C:cytoplasm"/>
    <property type="evidence" value="ECO:0007669"/>
    <property type="project" value="TreeGrafter"/>
</dbReference>
<comment type="caution">
    <text evidence="2">The sequence shown here is derived from an EMBL/GenBank/DDBJ whole genome shotgun (WGS) entry which is preliminary data.</text>
</comment>
<dbReference type="InterPro" id="IPR050357">
    <property type="entry name" value="Arrestin_domain-protein"/>
</dbReference>
<protein>
    <recommendedName>
        <fullName evidence="4">Arrestin-like N-terminal domain-containing protein</fullName>
    </recommendedName>
</protein>
<dbReference type="Proteomes" id="UP001295794">
    <property type="component" value="Unassembled WGS sequence"/>
</dbReference>
<dbReference type="GO" id="GO:0015031">
    <property type="term" value="P:protein transport"/>
    <property type="evidence" value="ECO:0007669"/>
    <property type="project" value="TreeGrafter"/>
</dbReference>
<evidence type="ECO:0000256" key="1">
    <source>
        <dbReference type="SAM" id="MobiDB-lite"/>
    </source>
</evidence>
<feature type="region of interest" description="Disordered" evidence="1">
    <location>
        <begin position="270"/>
        <end position="296"/>
    </location>
</feature>
<dbReference type="PANTHER" id="PTHR11188:SF17">
    <property type="entry name" value="FI21816P1"/>
    <property type="match status" value="1"/>
</dbReference>
<dbReference type="AlphaFoldDB" id="A0AAD2GZU2"/>
<name>A0AAD2GZU2_9AGAR</name>
<evidence type="ECO:0000313" key="3">
    <source>
        <dbReference type="Proteomes" id="UP001295794"/>
    </source>
</evidence>
<reference evidence="2" key="1">
    <citation type="submission" date="2023-11" db="EMBL/GenBank/DDBJ databases">
        <authorList>
            <person name="De Vega J J."/>
            <person name="De Vega J J."/>
        </authorList>
    </citation>
    <scope>NUCLEOTIDE SEQUENCE</scope>
</reference>
<feature type="compositionally biased region" description="Basic and acidic residues" evidence="1">
    <location>
        <begin position="270"/>
        <end position="280"/>
    </location>
</feature>
<sequence>EDKTHPPHPNNARGWRNAGWALLQRHISDWRVLFWPIALRSSCSSNDLFMSSNDGPLTLHFHDCTRVAGETIYGLVDIDVRAALEDGINQVCVTLCGTIHARLSVNIARTTVHKEQSIILFYTRLPLLSEDSDTLRFSPGEKTLSSPFQFTFPHDVPPSFHTRGKHHEGTIAYCIEVAGRKAGDVTARRQIRQLISLVPPASITQVAARECLTFPRESEWREYNTTKKVRRGILGSDSEAHLKLSIPDLAAYPMSSDIPFVLRVETATEPMRKSGEAPLDKRRKPMFPAPPTESGQVGMHLHRRMEIHVGRQTSAAEDDFELDSRPSADTRVVVDEPQWVAGDRKGRGSWHRAVTFRGSLNLALVPTYSADYLSWKYSLRFVVRFPGKANEVELEVPICIHPSFECPPPPMEIPDPRSVDPKSHGNLELPAYVSHALRLAHPPTDSSHTGPIGRTTAVASGTLKITDEHTFLTSEDMIYTMTQGVARPGHLVIDISHDLITR</sequence>
<dbReference type="InterPro" id="IPR014752">
    <property type="entry name" value="Arrestin-like_C"/>
</dbReference>
<feature type="non-terminal residue" evidence="2">
    <location>
        <position position="1"/>
    </location>
</feature>
<evidence type="ECO:0000313" key="2">
    <source>
        <dbReference type="EMBL" id="CAK5266085.1"/>
    </source>
</evidence>
<evidence type="ECO:0008006" key="4">
    <source>
        <dbReference type="Google" id="ProtNLM"/>
    </source>
</evidence>
<keyword evidence="3" id="KW-1185">Reference proteome</keyword>
<organism evidence="2 3">
    <name type="scientific">Mycena citricolor</name>
    <dbReference type="NCBI Taxonomy" id="2018698"/>
    <lineage>
        <taxon>Eukaryota</taxon>
        <taxon>Fungi</taxon>
        <taxon>Dikarya</taxon>
        <taxon>Basidiomycota</taxon>
        <taxon>Agaricomycotina</taxon>
        <taxon>Agaricomycetes</taxon>
        <taxon>Agaricomycetidae</taxon>
        <taxon>Agaricales</taxon>
        <taxon>Marasmiineae</taxon>
        <taxon>Mycenaceae</taxon>
        <taxon>Mycena</taxon>
    </lineage>
</organism>
<accession>A0AAD2GZU2</accession>